<accession>A0A0C2IA74</accession>
<feature type="chain" id="PRO_5002162294" evidence="2">
    <location>
        <begin position="20"/>
        <end position="131"/>
    </location>
</feature>
<evidence type="ECO:0000256" key="2">
    <source>
        <dbReference type="SAM" id="SignalP"/>
    </source>
</evidence>
<keyword evidence="2" id="KW-0732">Signal</keyword>
<sequence length="131" mass="14733">MMVLLLINTFSNFIKTAISQANFQYTFNNMNPSKVACVCAAFKFQVEELGCVCVDEIIIPSPEDHCTCSDAEEIISPFESGEEGEEGNEGEEGEEEEEEEEEGEEEEGEEEEEEEMDYRSDENPGPFSGYN</sequence>
<organism evidence="3 4">
    <name type="scientific">Thelohanellus kitauei</name>
    <name type="common">Myxosporean</name>
    <dbReference type="NCBI Taxonomy" id="669202"/>
    <lineage>
        <taxon>Eukaryota</taxon>
        <taxon>Metazoa</taxon>
        <taxon>Cnidaria</taxon>
        <taxon>Myxozoa</taxon>
        <taxon>Myxosporea</taxon>
        <taxon>Bivalvulida</taxon>
        <taxon>Platysporina</taxon>
        <taxon>Myxobolidae</taxon>
        <taxon>Thelohanellus</taxon>
    </lineage>
</organism>
<proteinExistence type="predicted"/>
<protein>
    <submittedName>
        <fullName evidence="3">Uncharacterized protein</fullName>
    </submittedName>
</protein>
<keyword evidence="4" id="KW-1185">Reference proteome</keyword>
<feature type="signal peptide" evidence="2">
    <location>
        <begin position="1"/>
        <end position="19"/>
    </location>
</feature>
<reference evidence="3 4" key="1">
    <citation type="journal article" date="2014" name="Genome Biol. Evol.">
        <title>The genome of the myxosporean Thelohanellus kitauei shows adaptations to nutrient acquisition within its fish host.</title>
        <authorList>
            <person name="Yang Y."/>
            <person name="Xiong J."/>
            <person name="Zhou Z."/>
            <person name="Huo F."/>
            <person name="Miao W."/>
            <person name="Ran C."/>
            <person name="Liu Y."/>
            <person name="Zhang J."/>
            <person name="Feng J."/>
            <person name="Wang M."/>
            <person name="Wang M."/>
            <person name="Wang L."/>
            <person name="Yao B."/>
        </authorList>
    </citation>
    <scope>NUCLEOTIDE SEQUENCE [LARGE SCALE GENOMIC DNA]</scope>
    <source>
        <strain evidence="3">Wuqing</strain>
    </source>
</reference>
<name>A0A0C2IA74_THEKT</name>
<gene>
    <name evidence="3" type="ORF">RF11_07093</name>
</gene>
<evidence type="ECO:0000256" key="1">
    <source>
        <dbReference type="SAM" id="MobiDB-lite"/>
    </source>
</evidence>
<evidence type="ECO:0000313" key="3">
    <source>
        <dbReference type="EMBL" id="KII62173.1"/>
    </source>
</evidence>
<dbReference type="EMBL" id="JWZT01005098">
    <property type="protein sequence ID" value="KII62173.1"/>
    <property type="molecule type" value="Genomic_DNA"/>
</dbReference>
<dbReference type="AlphaFoldDB" id="A0A0C2IA74"/>
<feature type="compositionally biased region" description="Acidic residues" evidence="1">
    <location>
        <begin position="80"/>
        <end position="116"/>
    </location>
</feature>
<evidence type="ECO:0000313" key="4">
    <source>
        <dbReference type="Proteomes" id="UP000031668"/>
    </source>
</evidence>
<feature type="region of interest" description="Disordered" evidence="1">
    <location>
        <begin position="73"/>
        <end position="131"/>
    </location>
</feature>
<dbReference type="Proteomes" id="UP000031668">
    <property type="component" value="Unassembled WGS sequence"/>
</dbReference>
<comment type="caution">
    <text evidence="3">The sequence shown here is derived from an EMBL/GenBank/DDBJ whole genome shotgun (WGS) entry which is preliminary data.</text>
</comment>